<evidence type="ECO:0000259" key="1">
    <source>
        <dbReference type="Pfam" id="PF13460"/>
    </source>
</evidence>
<name>A0ABU1ZWR3_9CORY</name>
<dbReference type="Proteomes" id="UP001180840">
    <property type="component" value="Unassembled WGS sequence"/>
</dbReference>
<protein>
    <submittedName>
        <fullName evidence="2">NADPH:quinone reductase-like Zn-dependent oxidoreductase</fullName>
    </submittedName>
</protein>
<dbReference type="SUPFAM" id="SSF51735">
    <property type="entry name" value="NAD(P)-binding Rossmann-fold domains"/>
    <property type="match status" value="1"/>
</dbReference>
<evidence type="ECO:0000313" key="3">
    <source>
        <dbReference type="Proteomes" id="UP001180840"/>
    </source>
</evidence>
<sequence length="187" mass="20765">MTTTAVVRNKDYERVLKKLGADEVVIRDITEQSTEDWARLFEGYDCVIWSAGNGGRSGPEVTTAVDRDGELRVIEALDTMDEPPFYLTIGYYRWDRMTSEADPATNSWAAYVEAKRAVGERLSRASFSHTILAPAKLTVEPSRGGRPIPNDSDIEDATTSRELVADTLVEHVLEPKQTSGTYAFVDS</sequence>
<comment type="caution">
    <text evidence="2">The sequence shown here is derived from an EMBL/GenBank/DDBJ whole genome shotgun (WGS) entry which is preliminary data.</text>
</comment>
<dbReference type="InterPro" id="IPR036291">
    <property type="entry name" value="NAD(P)-bd_dom_sf"/>
</dbReference>
<evidence type="ECO:0000313" key="2">
    <source>
        <dbReference type="EMBL" id="MDR7329369.1"/>
    </source>
</evidence>
<organism evidence="2 3">
    <name type="scientific">Corynebacterium guangdongense</name>
    <dbReference type="NCBI Taxonomy" id="1783348"/>
    <lineage>
        <taxon>Bacteria</taxon>
        <taxon>Bacillati</taxon>
        <taxon>Actinomycetota</taxon>
        <taxon>Actinomycetes</taxon>
        <taxon>Mycobacteriales</taxon>
        <taxon>Corynebacteriaceae</taxon>
        <taxon>Corynebacterium</taxon>
    </lineage>
</organism>
<accession>A0ABU1ZWR3</accession>
<dbReference type="EMBL" id="JAVDXZ010000001">
    <property type="protein sequence ID" value="MDR7329369.1"/>
    <property type="molecule type" value="Genomic_DNA"/>
</dbReference>
<reference evidence="2" key="1">
    <citation type="submission" date="2023-07" db="EMBL/GenBank/DDBJ databases">
        <title>Sequencing the genomes of 1000 actinobacteria strains.</title>
        <authorList>
            <person name="Klenk H.-P."/>
        </authorList>
    </citation>
    <scope>NUCLEOTIDE SEQUENCE</scope>
    <source>
        <strain evidence="2">DSM 107476</strain>
    </source>
</reference>
<keyword evidence="3" id="KW-1185">Reference proteome</keyword>
<dbReference type="InterPro" id="IPR016040">
    <property type="entry name" value="NAD(P)-bd_dom"/>
</dbReference>
<gene>
    <name evidence="2" type="ORF">J2S39_001045</name>
</gene>
<dbReference type="Gene3D" id="3.40.50.720">
    <property type="entry name" value="NAD(P)-binding Rossmann-like Domain"/>
    <property type="match status" value="1"/>
</dbReference>
<dbReference type="Pfam" id="PF13460">
    <property type="entry name" value="NAD_binding_10"/>
    <property type="match status" value="1"/>
</dbReference>
<feature type="domain" description="NAD(P)-binding" evidence="1">
    <location>
        <begin position="2"/>
        <end position="174"/>
    </location>
</feature>
<proteinExistence type="predicted"/>